<dbReference type="EMBL" id="GG662636">
    <property type="protein sequence ID" value="EAR99769.2"/>
    <property type="molecule type" value="Genomic_DNA"/>
</dbReference>
<dbReference type="STRING" id="312017.Q23TD7"/>
<dbReference type="InterPro" id="IPR001054">
    <property type="entry name" value="A/G_cyclase"/>
</dbReference>
<feature type="compositionally biased region" description="Basic and acidic residues" evidence="12">
    <location>
        <begin position="532"/>
        <end position="563"/>
    </location>
</feature>
<dbReference type="GO" id="GO:0009190">
    <property type="term" value="P:cyclic nucleotide biosynthetic process"/>
    <property type="evidence" value="ECO:0007669"/>
    <property type="project" value="InterPro"/>
</dbReference>
<evidence type="ECO:0000256" key="2">
    <source>
        <dbReference type="ARBA" id="ARBA00004141"/>
    </source>
</evidence>
<dbReference type="SUPFAM" id="SSF81665">
    <property type="entry name" value="Calcium ATPase, transmembrane domain M"/>
    <property type="match status" value="1"/>
</dbReference>
<dbReference type="EC" id="4.6.1.1" evidence="3"/>
<dbReference type="PROSITE" id="PS50125">
    <property type="entry name" value="GUANYLATE_CYCLASE_2"/>
    <property type="match status" value="2"/>
</dbReference>
<proteinExistence type="predicted"/>
<feature type="transmembrane region" description="Helical" evidence="13">
    <location>
        <begin position="54"/>
        <end position="81"/>
    </location>
</feature>
<dbReference type="FunCoup" id="Q23TD7">
    <property type="interactions" value="27"/>
</dbReference>
<feature type="transmembrane region" description="Helical" evidence="13">
    <location>
        <begin position="2059"/>
        <end position="2078"/>
    </location>
</feature>
<evidence type="ECO:0000256" key="13">
    <source>
        <dbReference type="SAM" id="Phobius"/>
    </source>
</evidence>
<feature type="compositionally biased region" description="Low complexity" evidence="12">
    <location>
        <begin position="921"/>
        <end position="932"/>
    </location>
</feature>
<protein>
    <recommendedName>
        <fullName evidence="3">adenylate cyclase</fullName>
        <ecNumber evidence="3">4.6.1.1</ecNumber>
    </recommendedName>
</protein>
<feature type="transmembrane region" description="Helical" evidence="13">
    <location>
        <begin position="2615"/>
        <end position="2635"/>
    </location>
</feature>
<evidence type="ECO:0000256" key="8">
    <source>
        <dbReference type="ARBA" id="ARBA00022842"/>
    </source>
</evidence>
<dbReference type="eggNOG" id="KOG4171">
    <property type="taxonomic scope" value="Eukaryota"/>
</dbReference>
<dbReference type="OrthoDB" id="354346at2759"/>
<dbReference type="SUPFAM" id="SSF56784">
    <property type="entry name" value="HAD-like"/>
    <property type="match status" value="1"/>
</dbReference>
<feature type="region of interest" description="Disordered" evidence="12">
    <location>
        <begin position="840"/>
        <end position="932"/>
    </location>
</feature>
<dbReference type="GO" id="GO:0005524">
    <property type="term" value="F:ATP binding"/>
    <property type="evidence" value="ECO:0007669"/>
    <property type="project" value="UniProtKB-KW"/>
</dbReference>
<feature type="transmembrane region" description="Helical" evidence="13">
    <location>
        <begin position="1902"/>
        <end position="1922"/>
    </location>
</feature>
<keyword evidence="8" id="KW-0460">Magnesium</keyword>
<gene>
    <name evidence="15" type="ORF">TTHERM_00666450</name>
</gene>
<dbReference type="RefSeq" id="XP_001020014.2">
    <property type="nucleotide sequence ID" value="XM_001020014.2"/>
</dbReference>
<evidence type="ECO:0000256" key="7">
    <source>
        <dbReference type="ARBA" id="ARBA00022840"/>
    </source>
</evidence>
<evidence type="ECO:0000256" key="10">
    <source>
        <dbReference type="ARBA" id="ARBA00023136"/>
    </source>
</evidence>
<feature type="compositionally biased region" description="Basic and acidic residues" evidence="12">
    <location>
        <begin position="860"/>
        <end position="873"/>
    </location>
</feature>
<evidence type="ECO:0000256" key="5">
    <source>
        <dbReference type="ARBA" id="ARBA00022723"/>
    </source>
</evidence>
<dbReference type="InterPro" id="IPR036412">
    <property type="entry name" value="HAD-like_sf"/>
</dbReference>
<evidence type="ECO:0000256" key="6">
    <source>
        <dbReference type="ARBA" id="ARBA00022741"/>
    </source>
</evidence>
<dbReference type="CDD" id="cd07302">
    <property type="entry name" value="CHD"/>
    <property type="match status" value="2"/>
</dbReference>
<keyword evidence="5" id="KW-0479">Metal-binding</keyword>
<dbReference type="InterPro" id="IPR023298">
    <property type="entry name" value="ATPase_P-typ_TM_dom_sf"/>
</dbReference>
<dbReference type="Gene3D" id="3.40.1110.10">
    <property type="entry name" value="Calcium-transporting ATPase, cytoplasmic domain N"/>
    <property type="match status" value="1"/>
</dbReference>
<keyword evidence="6" id="KW-0547">Nucleotide-binding</keyword>
<dbReference type="Gene3D" id="3.40.50.1000">
    <property type="entry name" value="HAD superfamily/HAD-like"/>
    <property type="match status" value="1"/>
</dbReference>
<dbReference type="Pfam" id="PF00211">
    <property type="entry name" value="Guanylate_cyc"/>
    <property type="match status" value="2"/>
</dbReference>
<feature type="transmembrane region" description="Helical" evidence="13">
    <location>
        <begin position="1942"/>
        <end position="1962"/>
    </location>
</feature>
<comment type="subcellular location">
    <subcellularLocation>
        <location evidence="2">Membrane</location>
        <topology evidence="2">Multi-pass membrane protein</topology>
    </subcellularLocation>
</comment>
<dbReference type="KEGG" id="tet:TTHERM_00666450"/>
<dbReference type="Gene3D" id="3.30.70.1230">
    <property type="entry name" value="Nucleotide cyclase"/>
    <property type="match status" value="2"/>
</dbReference>
<dbReference type="GO" id="GO:0004016">
    <property type="term" value="F:adenylate cyclase activity"/>
    <property type="evidence" value="ECO:0007669"/>
    <property type="project" value="UniProtKB-EC"/>
</dbReference>
<feature type="compositionally biased region" description="Polar residues" evidence="12">
    <location>
        <begin position="565"/>
        <end position="574"/>
    </location>
</feature>
<feature type="transmembrane region" description="Helical" evidence="13">
    <location>
        <begin position="1732"/>
        <end position="1752"/>
    </location>
</feature>
<feature type="transmembrane region" description="Helical" evidence="13">
    <location>
        <begin position="93"/>
        <end position="112"/>
    </location>
</feature>
<keyword evidence="9 13" id="KW-1133">Transmembrane helix</keyword>
<evidence type="ECO:0000256" key="4">
    <source>
        <dbReference type="ARBA" id="ARBA00022692"/>
    </source>
</evidence>
<feature type="transmembrane region" description="Helical" evidence="13">
    <location>
        <begin position="2024"/>
        <end position="2047"/>
    </location>
</feature>
<feature type="region of interest" description="Disordered" evidence="12">
    <location>
        <begin position="1124"/>
        <end position="1152"/>
    </location>
</feature>
<feature type="transmembrane region" description="Helical" evidence="13">
    <location>
        <begin position="1706"/>
        <end position="1725"/>
    </location>
</feature>
<evidence type="ECO:0000259" key="14">
    <source>
        <dbReference type="PROSITE" id="PS50125"/>
    </source>
</evidence>
<dbReference type="GO" id="GO:0046872">
    <property type="term" value="F:metal ion binding"/>
    <property type="evidence" value="ECO:0007669"/>
    <property type="project" value="UniProtKB-KW"/>
</dbReference>
<dbReference type="GO" id="GO:0005886">
    <property type="term" value="C:plasma membrane"/>
    <property type="evidence" value="ECO:0007669"/>
    <property type="project" value="TreeGrafter"/>
</dbReference>
<dbReference type="GeneID" id="7842486"/>
<sequence length="2997" mass="346482">MLNENSNEKLDFNTITFKKKKKSKDQLRMFDINEGKTIYKGLHIRRQLESNKQIYFKIIMTSFFTSFYKIGNLIYFIILLMVIFEQQLDTSQAYYLLVPLILNFSVHGFKNFQLYRSKIKQNSDSKIQTQIVHKLVYGQVSYFNDISQDKVEIGDIILLKKNEICTSDILVIASKEQKIIVETNEIDGVLDYRQIKPVDSTNEENISIETILKSYKYTLNGKIEYYPILKEAKLFEGYIKLESDPKGEKLSFQNIIQRGSYLKNTDWVLGIVIDYGYLNTVLSVKHVKIARDQYLLKFMNRFIQMTTIWISFAIFSVIFWKNIRQTQPTIANSTNKDQYVALLESITVYSQGIPVLLYAILHASYYIIKYQIEKKYKNKNQEVEINNSGAITNLSHVDIAVFSLSGAFLHPDKNDIINGVYINNKFYSAFDHSNYRQSLKNLQEDEYLDSPSPMNQANQFQKGISNQVNSYLVNGKDSQAQKKISTQSFPQMDTNLLKINDLGKQHENSNNNIEYDSDDDESSNSKASQKNKTSERDEKKQNKNVFRKETCEIQDHETDERKKQPTSQQEDQSSMYEKISLNLNHLKESLNWNNKNKFTSMNGYSSPINRSQANIIQNIFPNSSNTNLFNTSIQNVSIQNQSNNFNGLLQYTLNSLKSTKHNLQNIQYNINDQQLSILKEDNTMVSNFKTNKNDNTSYEDSQKHDNASEHADAVPNLIFNNESNIKPNGYSSHNSSPVIAEESIKNISVVKNETYNNNFHIESQNQLSSFQLEKPFPVKNANIQIDQLDAGSPINKKTDQQNMEEINNVSLLNFTKNLHTININGNLDDQEYKNPLEQIPEQEIENKDKKCKNNNQKNLKRLEVNTSNHKESINNHSQNENLSEERYQTNGSNQNQNGRVNGKQNDSYLQVVKQKPRRKASSQIPNNTNNITSTENINLKVNSPQKTLHPPLNIQIPNKEFQISLRNQHSDKGSFLKNYGNVANSPSPSTINKSFFGGVIPRQTRAPSSNLNHNRSFNIFTSPNQFVQTTLNNPTHQSFHHNRQNQFQTGEIVRWKDLYLYPFYPQTRPPRLDDKNKLTELLTLTDNQNATQRESMIKIEFFKALALCHNVKTKKLAERILDQVQENDNDDRPNYQEEANNSKYKLEPTSKDEIPQLELSQKSGLSFLRGGFYKHKQFYDLKYKEKIIRYEVKQTYLPNESRKFFGILVKVDDKHLISLLPATSNLSQFNSKKNATSNNGNQQNQFQQFVEFEPKDLQLFVKGSAQEILPRCQLTKFQKDLILKDMHSQQIRGMKMICFAKKNMKELDQKQDTDQIATGMEFLGSMCLSQQLIPKTQELVSLLQSAGIVNWLISADSQSSVLAAGYKSNMIHHDTTFLTIDQSNVEELKYQIKNHLFLLQNLILEEEEMNFQPESGNKVSQGQSMRAITKEQYKRRMSNLNNSRKGSSYISTGSGSDQEKLEKISLLVDGSSLKVILSNDYLKAHFQFLCLVCNNLLGYNFCPSSKSSLISLIQQTKDSKTTVISFGYGSKDSQMMNQSNFSFLIKGQSTCQSYIGDVTLKDFSLVRDFIFDDSIEVSDKLQYLVVTNTKLIIFIMFLNYFYQLHNYQIQSDLVKGYQITLNIYASQTIGSLYILLSSFKNNPQNCLIRLRPEFYKFRRNQNSWMKSHFLECMLFVTFHAFLTSLLLENPLMGNYTLDGKLIDYEITQGIMSFVMGIVLIFIVMAGPMQQSIVLSTIFIFTQIIISLLPSIFKVVEEQTNQPYIFSYLFNLLQSFSIIFIMLTIYFIEYFFTKFFRYYFIPEQFMEVFNSYTNRFNPERVKTFFDKMKSTVHEVRVSQQFLTQILKQLFTKTEIDPFLRKILDPSQKVDSYSNMSKFTLQFNDLRVEKNYKEFRMQIFTQKFAVVMIIIAILLMSSTIIEAVQGLTGYGDTNEASYIFNSFLIYSRILIQFIIIFVSVAIVFKKTLIFSIDSATLVNVIYHYCLPFVIVNYGLYSIFKKTEIDLIGSAFIISIYNWDSVPPPIILSYSVCIINTIGVLISISMSSKFNNGVSSTTKNQLLFIISYIFYVLHSFLYFYMQEKARRISFSTKNRIKYEENEVDHVLANLLPPFVRTRFNSSGNASIEEDQGEVAILFLDICDFDSILNEEQTKLIKWIDNLYRQFDKICVEYGVQKIETVGKIYMACAGLKLTKEEKLRQQKMLLTENETERLVLAAQEMQIKAKQYFWGNNQQTDVKIGIHYGKVIAGVIGAHKPQFSLIGDTVNTASRVCSKCKEKRISLSYEAHRRLGKTEWLFLEKEVEAKGKGILKIFSLAENIRNTIIKVNNDALNSKKNSLNNKQLFSKNSEGFHSKNNLNNVSMHSQNLSAQSGSLRSFRNSLDNGIQQQASSNQQIQYTQPNNQLSNISRKSAVQRNASKKNKTFVSSTDLNNELGELVANDEVNSSFQQAKNQNNESGKFQIGSNNSANSNQAKRKLRYSRTMLIQPRNSLQNTLAIQKLDTLEIFDEEIEPETKKFEERERHTLARKDTIVLTNQKRQDKEQGQYSSEPLLQVSQYLLRYLNGRNDDIVKKFELGTSTDSTQQFGLKSHFFQFSIHLLVIIVVFLNLELLSTQAQILLLILKAIECGVALFAIIFIPKLASRVLTHKIVLHLYAMFSHINSIVLSRQFLSNQGILGIIFIEHLIVLNMIQEFSFIHFNQTFLHASVIIGLWLANFYDTGSYEDMVKICILVIFEIYKCYVRWDVKIENFNNLIAHEIKKSEKDNLLKYLVPKHILTQFLQNKKQYKEISESLEKVTLLFADIAGFTSYSSNKQPSEVVKMLRNLFTSFDQLCLKHKVYKVYTIGDCYVVIGIVDKQNRQYQEECKNVIQMGFSMIQVIENIKREHEDFKSVNMRIGIHLGEKVLGGIIGTNIVRYDIFGKDVVIANKMESNGQLGRINISEDTKKFLENHYPNEYRYEENKEVELTNFKQENNQTLKVKSYFIEQGDFINKTQTEDDQ</sequence>
<feature type="transmembrane region" description="Helical" evidence="13">
    <location>
        <begin position="302"/>
        <end position="320"/>
    </location>
</feature>
<organism evidence="15 16">
    <name type="scientific">Tetrahymena thermophila (strain SB210)</name>
    <dbReference type="NCBI Taxonomy" id="312017"/>
    <lineage>
        <taxon>Eukaryota</taxon>
        <taxon>Sar</taxon>
        <taxon>Alveolata</taxon>
        <taxon>Ciliophora</taxon>
        <taxon>Intramacronucleata</taxon>
        <taxon>Oligohymenophorea</taxon>
        <taxon>Hymenostomatida</taxon>
        <taxon>Tetrahymenina</taxon>
        <taxon>Tetrahymenidae</taxon>
        <taxon>Tetrahymena</taxon>
    </lineage>
</organism>
<keyword evidence="4 13" id="KW-0812">Transmembrane</keyword>
<evidence type="ECO:0000256" key="12">
    <source>
        <dbReference type="SAM" id="MobiDB-lite"/>
    </source>
</evidence>
<reference evidence="16" key="1">
    <citation type="journal article" date="2006" name="PLoS Biol.">
        <title>Macronuclear genome sequence of the ciliate Tetrahymena thermophila, a model eukaryote.</title>
        <authorList>
            <person name="Eisen J.A."/>
            <person name="Coyne R.S."/>
            <person name="Wu M."/>
            <person name="Wu D."/>
            <person name="Thiagarajan M."/>
            <person name="Wortman J.R."/>
            <person name="Badger J.H."/>
            <person name="Ren Q."/>
            <person name="Amedeo P."/>
            <person name="Jones K.M."/>
            <person name="Tallon L.J."/>
            <person name="Delcher A.L."/>
            <person name="Salzberg S.L."/>
            <person name="Silva J.C."/>
            <person name="Haas B.J."/>
            <person name="Majoros W.H."/>
            <person name="Farzad M."/>
            <person name="Carlton J.M."/>
            <person name="Smith R.K. Jr."/>
            <person name="Garg J."/>
            <person name="Pearlman R.E."/>
            <person name="Karrer K.M."/>
            <person name="Sun L."/>
            <person name="Manning G."/>
            <person name="Elde N.C."/>
            <person name="Turkewitz A.P."/>
            <person name="Asai D.J."/>
            <person name="Wilkes D.E."/>
            <person name="Wang Y."/>
            <person name="Cai H."/>
            <person name="Collins K."/>
            <person name="Stewart B.A."/>
            <person name="Lee S.R."/>
            <person name="Wilamowska K."/>
            <person name="Weinberg Z."/>
            <person name="Ruzzo W.L."/>
            <person name="Wloga D."/>
            <person name="Gaertig J."/>
            <person name="Frankel J."/>
            <person name="Tsao C.-C."/>
            <person name="Gorovsky M.A."/>
            <person name="Keeling P.J."/>
            <person name="Waller R.F."/>
            <person name="Patron N.J."/>
            <person name="Cherry J.M."/>
            <person name="Stover N.A."/>
            <person name="Krieger C.J."/>
            <person name="del Toro C."/>
            <person name="Ryder H.F."/>
            <person name="Williamson S.C."/>
            <person name="Barbeau R.A."/>
            <person name="Hamilton E.P."/>
            <person name="Orias E."/>
        </authorList>
    </citation>
    <scope>NUCLEOTIDE SEQUENCE [LARGE SCALE GENOMIC DNA]</scope>
    <source>
        <strain evidence="16">SB210</strain>
    </source>
</reference>
<evidence type="ECO:0000313" key="16">
    <source>
        <dbReference type="Proteomes" id="UP000009168"/>
    </source>
</evidence>
<dbReference type="SUPFAM" id="SSF81660">
    <property type="entry name" value="Metal cation-transporting ATPase, ATP-binding domain N"/>
    <property type="match status" value="1"/>
</dbReference>
<dbReference type="HOGENOM" id="CLU_226307_0_0_1"/>
<feature type="domain" description="Guanylate cyclase" evidence="14">
    <location>
        <begin position="2132"/>
        <end position="2270"/>
    </location>
</feature>
<dbReference type="eggNOG" id="KOG0206">
    <property type="taxonomic scope" value="Eukaryota"/>
</dbReference>
<dbReference type="PANTHER" id="PTHR45627">
    <property type="entry name" value="ADENYLATE CYCLASE TYPE 1"/>
    <property type="match status" value="1"/>
</dbReference>
<keyword evidence="11" id="KW-0456">Lyase</keyword>
<dbReference type="eggNOG" id="KOG3619">
    <property type="taxonomic scope" value="Eukaryota"/>
</dbReference>
<dbReference type="PANTHER" id="PTHR45627:SF12">
    <property type="entry name" value="ADENYLATE CYCLASE TYPE 2"/>
    <property type="match status" value="1"/>
</dbReference>
<evidence type="ECO:0000256" key="9">
    <source>
        <dbReference type="ARBA" id="ARBA00022989"/>
    </source>
</evidence>
<evidence type="ECO:0000313" key="15">
    <source>
        <dbReference type="EMBL" id="EAR99769.2"/>
    </source>
</evidence>
<keyword evidence="10 13" id="KW-0472">Membrane</keyword>
<feature type="transmembrane region" description="Helical" evidence="13">
    <location>
        <begin position="1974"/>
        <end position="1994"/>
    </location>
</feature>
<accession>Q23TD7</accession>
<feature type="transmembrane region" description="Helical" evidence="13">
    <location>
        <begin position="1581"/>
        <end position="1602"/>
    </location>
</feature>
<evidence type="ECO:0000256" key="11">
    <source>
        <dbReference type="ARBA" id="ARBA00023239"/>
    </source>
</evidence>
<dbReference type="InterPro" id="IPR029787">
    <property type="entry name" value="Nucleotide_cyclase"/>
</dbReference>
<dbReference type="Proteomes" id="UP000009168">
    <property type="component" value="Unassembled WGS sequence"/>
</dbReference>
<feature type="compositionally biased region" description="Low complexity" evidence="12">
    <location>
        <begin position="2385"/>
        <end position="2397"/>
    </location>
</feature>
<dbReference type="InterPro" id="IPR023214">
    <property type="entry name" value="HAD_sf"/>
</dbReference>
<dbReference type="GO" id="GO:0007189">
    <property type="term" value="P:adenylate cyclase-activating G protein-coupled receptor signaling pathway"/>
    <property type="evidence" value="ECO:0007669"/>
    <property type="project" value="TreeGrafter"/>
</dbReference>
<name>Q23TD7_TETTS</name>
<dbReference type="GO" id="GO:0035556">
    <property type="term" value="P:intracellular signal transduction"/>
    <property type="evidence" value="ECO:0007669"/>
    <property type="project" value="InterPro"/>
</dbReference>
<feature type="compositionally biased region" description="Polar residues" evidence="12">
    <location>
        <begin position="888"/>
        <end position="908"/>
    </location>
</feature>
<dbReference type="InterPro" id="IPR023299">
    <property type="entry name" value="ATPase_P-typ_cyto_dom_N"/>
</dbReference>
<evidence type="ECO:0000256" key="3">
    <source>
        <dbReference type="ARBA" id="ARBA00012201"/>
    </source>
</evidence>
<dbReference type="SUPFAM" id="SSF55073">
    <property type="entry name" value="Nucleotide cyclase"/>
    <property type="match status" value="2"/>
</dbReference>
<feature type="domain" description="Guanylate cyclase" evidence="14">
    <location>
        <begin position="2795"/>
        <end position="2928"/>
    </location>
</feature>
<keyword evidence="7" id="KW-0067">ATP-binding</keyword>
<feature type="region of interest" description="Disordered" evidence="12">
    <location>
        <begin position="504"/>
        <end position="574"/>
    </location>
</feature>
<feature type="transmembrane region" description="Helical" evidence="13">
    <location>
        <begin position="1764"/>
        <end position="1787"/>
    </location>
</feature>
<keyword evidence="16" id="KW-1185">Reference proteome</keyword>
<feature type="region of interest" description="Disordered" evidence="12">
    <location>
        <begin position="2449"/>
        <end position="2472"/>
    </location>
</feature>
<dbReference type="SMART" id="SM00044">
    <property type="entry name" value="CYCc"/>
    <property type="match status" value="2"/>
</dbReference>
<evidence type="ECO:0000256" key="1">
    <source>
        <dbReference type="ARBA" id="ARBA00001593"/>
    </source>
</evidence>
<feature type="transmembrane region" description="Helical" evidence="13">
    <location>
        <begin position="1668"/>
        <end position="1686"/>
    </location>
</feature>
<feature type="region of interest" description="Disordered" evidence="12">
    <location>
        <begin position="2385"/>
        <end position="2404"/>
    </location>
</feature>
<dbReference type="InParanoid" id="Q23TD7"/>
<feature type="transmembrane region" description="Helical" evidence="13">
    <location>
        <begin position="2589"/>
        <end position="2608"/>
    </location>
</feature>
<comment type="catalytic activity">
    <reaction evidence="1">
        <text>ATP = 3',5'-cyclic AMP + diphosphate</text>
        <dbReference type="Rhea" id="RHEA:15389"/>
        <dbReference type="ChEBI" id="CHEBI:30616"/>
        <dbReference type="ChEBI" id="CHEBI:33019"/>
        <dbReference type="ChEBI" id="CHEBI:58165"/>
        <dbReference type="EC" id="4.6.1.1"/>
    </reaction>
</comment>
<feature type="compositionally biased region" description="Polar residues" evidence="12">
    <location>
        <begin position="2449"/>
        <end position="2470"/>
    </location>
</feature>